<protein>
    <submittedName>
        <fullName evidence="2">Uncharacterized protein</fullName>
    </submittedName>
</protein>
<name>A0A9P3FZ33_9APHY</name>
<sequence length="310" mass="34684">MTAFDDCTASFPGQLSQLTTPTHAQQRTNPLIRTLPTASDESENTGHRSKRRQTSRRAQSLNKELYKPGGALDSQTTDSQWLPDSDAALGFALISGDQEILPEAPPGRGLGGRELLGLRSRSAEPSGKAHHSAQNPAHLTPLQEPLDTSARLPESIPTAYGTQSATTIKKDAAVQTTPYHGISYERLMERIRKLQHEPCFDENGEQYVPDSEGETNAELRIPPQRRPKRLHSPCAQYPGTWSIYNELKSRPENSHLFTDPQWSLIDRVVLQNKARKEYLRRVVDGYEREPTDDELRYAMRPYSVVSAMGP</sequence>
<evidence type="ECO:0000313" key="3">
    <source>
        <dbReference type="Proteomes" id="UP000703269"/>
    </source>
</evidence>
<dbReference type="AlphaFoldDB" id="A0A9P3FZ33"/>
<comment type="caution">
    <text evidence="2">The sequence shown here is derived from an EMBL/GenBank/DDBJ whole genome shotgun (WGS) entry which is preliminary data.</text>
</comment>
<keyword evidence="3" id="KW-1185">Reference proteome</keyword>
<gene>
    <name evidence="2" type="ORF">PsYK624_010200</name>
</gene>
<feature type="compositionally biased region" description="Polar residues" evidence="1">
    <location>
        <begin position="11"/>
        <end position="39"/>
    </location>
</feature>
<proteinExistence type="predicted"/>
<feature type="region of interest" description="Disordered" evidence="1">
    <location>
        <begin position="1"/>
        <end position="81"/>
    </location>
</feature>
<dbReference type="EMBL" id="BPQB01000001">
    <property type="protein sequence ID" value="GJE84944.1"/>
    <property type="molecule type" value="Genomic_DNA"/>
</dbReference>
<dbReference type="Proteomes" id="UP000703269">
    <property type="component" value="Unassembled WGS sequence"/>
</dbReference>
<feature type="region of interest" description="Disordered" evidence="1">
    <location>
        <begin position="120"/>
        <end position="141"/>
    </location>
</feature>
<accession>A0A9P3FZ33</accession>
<evidence type="ECO:0000313" key="2">
    <source>
        <dbReference type="EMBL" id="GJE84944.1"/>
    </source>
</evidence>
<evidence type="ECO:0000256" key="1">
    <source>
        <dbReference type="SAM" id="MobiDB-lite"/>
    </source>
</evidence>
<reference evidence="2 3" key="1">
    <citation type="submission" date="2021-08" db="EMBL/GenBank/DDBJ databases">
        <title>Draft Genome Sequence of Phanerochaete sordida strain YK-624.</title>
        <authorList>
            <person name="Mori T."/>
            <person name="Dohra H."/>
            <person name="Suzuki T."/>
            <person name="Kawagishi H."/>
            <person name="Hirai H."/>
        </authorList>
    </citation>
    <scope>NUCLEOTIDE SEQUENCE [LARGE SCALE GENOMIC DNA]</scope>
    <source>
        <strain evidence="2 3">YK-624</strain>
    </source>
</reference>
<organism evidence="2 3">
    <name type="scientific">Phanerochaete sordida</name>
    <dbReference type="NCBI Taxonomy" id="48140"/>
    <lineage>
        <taxon>Eukaryota</taxon>
        <taxon>Fungi</taxon>
        <taxon>Dikarya</taxon>
        <taxon>Basidiomycota</taxon>
        <taxon>Agaricomycotina</taxon>
        <taxon>Agaricomycetes</taxon>
        <taxon>Polyporales</taxon>
        <taxon>Phanerochaetaceae</taxon>
        <taxon>Phanerochaete</taxon>
    </lineage>
</organism>